<dbReference type="AlphaFoldDB" id="A0AAN0JQS1"/>
<feature type="compositionally biased region" description="Basic and acidic residues" evidence="1">
    <location>
        <begin position="45"/>
        <end position="55"/>
    </location>
</feature>
<proteinExistence type="predicted"/>
<evidence type="ECO:0000313" key="3">
    <source>
        <dbReference type="Proteomes" id="UP000007879"/>
    </source>
</evidence>
<dbReference type="EnsemblMetazoa" id="XM_020003623.1">
    <property type="protein sequence ID" value="XP_019859182.1"/>
    <property type="gene ID" value="LOC109587386"/>
</dbReference>
<evidence type="ECO:0000313" key="2">
    <source>
        <dbReference type="EnsemblMetazoa" id="XP_019859182.1"/>
    </source>
</evidence>
<dbReference type="KEGG" id="aqu:109587386"/>
<keyword evidence="3" id="KW-1185">Reference proteome</keyword>
<feature type="compositionally biased region" description="Polar residues" evidence="1">
    <location>
        <begin position="58"/>
        <end position="70"/>
    </location>
</feature>
<evidence type="ECO:0000256" key="1">
    <source>
        <dbReference type="SAM" id="MobiDB-lite"/>
    </source>
</evidence>
<reference evidence="3" key="1">
    <citation type="journal article" date="2010" name="Nature">
        <title>The Amphimedon queenslandica genome and the evolution of animal complexity.</title>
        <authorList>
            <person name="Srivastava M."/>
            <person name="Simakov O."/>
            <person name="Chapman J."/>
            <person name="Fahey B."/>
            <person name="Gauthier M.E."/>
            <person name="Mitros T."/>
            <person name="Richards G.S."/>
            <person name="Conaco C."/>
            <person name="Dacre M."/>
            <person name="Hellsten U."/>
            <person name="Larroux C."/>
            <person name="Putnam N.H."/>
            <person name="Stanke M."/>
            <person name="Adamska M."/>
            <person name="Darling A."/>
            <person name="Degnan S.M."/>
            <person name="Oakley T.H."/>
            <person name="Plachetzki D.C."/>
            <person name="Zhai Y."/>
            <person name="Adamski M."/>
            <person name="Calcino A."/>
            <person name="Cummins S.F."/>
            <person name="Goodstein D.M."/>
            <person name="Harris C."/>
            <person name="Jackson D.J."/>
            <person name="Leys S.P."/>
            <person name="Shu S."/>
            <person name="Woodcroft B.J."/>
            <person name="Vervoort M."/>
            <person name="Kosik K.S."/>
            <person name="Manning G."/>
            <person name="Degnan B.M."/>
            <person name="Rokhsar D.S."/>
        </authorList>
    </citation>
    <scope>NUCLEOTIDE SEQUENCE [LARGE SCALE GENOMIC DNA]</scope>
</reference>
<dbReference type="GeneID" id="109587386"/>
<accession>A0AAN0JQS1</accession>
<protein>
    <submittedName>
        <fullName evidence="2">Uncharacterized protein</fullName>
    </submittedName>
</protein>
<dbReference type="RefSeq" id="XP_019859182.1">
    <property type="nucleotide sequence ID" value="XM_020003623.1"/>
</dbReference>
<feature type="region of interest" description="Disordered" evidence="1">
    <location>
        <begin position="37"/>
        <end position="80"/>
    </location>
</feature>
<sequence>MCYGQTGKYWERINEEEMGIKVITAVQSDAVKRLRVKKNPSKPLRQIDQHLDGKASKPKSQNESVKNSQPMDDDPLSSAVTSNTPVTIEFSNEKDAFVRVRKFYQKCKKYQKEGTSFCGRRWLYFIDSGGQIQFQKLLPAFMPYASVLLLVVSLSKDLNEPSSTAMQLSERKINVSERSLSVIEILKQLLSAIASSTQRYRSLIADDPLLSELITPPSDKLKVLPVATHPDEYEEALKKGKESSDDKRKKINEIAHRHESCEIVGHEGRIYLYKVDGSKARNKVFEDLQPDSDLYKIAQALEKNHYKIKVPLKWYCFGVLLHDVAKEGCGVLSLSYCQELGQQLEVNLSADKSLSAIKFLSFLNKLLFYPDSPAGDLVFVNIESLFNILKDLLVFVCDAHSDAKFLLSDQKALVCKGHLSIEILKKASKSCNKISKAFSDFETKLLGLFEYLLIATKLPEKDTFFMPALLPIKDVSDINPYPNTIPLLFYFENAIPMGLFCAVIVHLLSEKEASWKVIEESNFSNYFTLQCPDLLESIIILVEQVDCIALYCEAEDDYIPAREAMEEAVDAAMLAHKLSEKPKKAFYCPCGKGRHVAVVSWLKKQRRHVFHCTINHKSQKMPDCLNWLDQTSKRKRRHDELQHLPDVLESNIAYQVLVESTEEIKEYFSDDFSEIASKLLQMNLITERERSAITDTNTGRNKYQRMEELIEHVKVAVKIKESVFFLLLDIFNEKEYSTCYRFCSKTQSKI</sequence>
<organism evidence="2 3">
    <name type="scientific">Amphimedon queenslandica</name>
    <name type="common">Sponge</name>
    <dbReference type="NCBI Taxonomy" id="400682"/>
    <lineage>
        <taxon>Eukaryota</taxon>
        <taxon>Metazoa</taxon>
        <taxon>Porifera</taxon>
        <taxon>Demospongiae</taxon>
        <taxon>Heteroscleromorpha</taxon>
        <taxon>Haplosclerida</taxon>
        <taxon>Niphatidae</taxon>
        <taxon>Amphimedon</taxon>
    </lineage>
</organism>
<name>A0AAN0JQS1_AMPQE</name>
<reference evidence="2" key="2">
    <citation type="submission" date="2024-06" db="UniProtKB">
        <authorList>
            <consortium name="EnsemblMetazoa"/>
        </authorList>
    </citation>
    <scope>IDENTIFICATION</scope>
</reference>
<dbReference type="Proteomes" id="UP000007879">
    <property type="component" value="Unassembled WGS sequence"/>
</dbReference>